<dbReference type="AlphaFoldDB" id="A0A9N7V1N0"/>
<feature type="compositionally biased region" description="Basic and acidic residues" evidence="1">
    <location>
        <begin position="210"/>
        <end position="228"/>
    </location>
</feature>
<protein>
    <submittedName>
        <fullName evidence="2">Uncharacterized protein</fullName>
    </submittedName>
</protein>
<dbReference type="PANTHER" id="PTHR46703:SF1">
    <property type="match status" value="1"/>
</dbReference>
<dbReference type="Proteomes" id="UP001153269">
    <property type="component" value="Unassembled WGS sequence"/>
</dbReference>
<gene>
    <name evidence="2" type="ORF">PLEPLA_LOCUS29110</name>
</gene>
<name>A0A9N7V1N0_PLEPL</name>
<evidence type="ECO:0000313" key="2">
    <source>
        <dbReference type="EMBL" id="CAB1441334.1"/>
    </source>
</evidence>
<feature type="region of interest" description="Disordered" evidence="1">
    <location>
        <begin position="199"/>
        <end position="228"/>
    </location>
</feature>
<feature type="region of interest" description="Disordered" evidence="1">
    <location>
        <begin position="1"/>
        <end position="66"/>
    </location>
</feature>
<comment type="caution">
    <text evidence="2">The sequence shown here is derived from an EMBL/GenBank/DDBJ whole genome shotgun (WGS) entry which is preliminary data.</text>
</comment>
<evidence type="ECO:0000313" key="3">
    <source>
        <dbReference type="Proteomes" id="UP001153269"/>
    </source>
</evidence>
<accession>A0A9N7V1N0</accession>
<proteinExistence type="predicted"/>
<feature type="region of interest" description="Disordered" evidence="1">
    <location>
        <begin position="112"/>
        <end position="132"/>
    </location>
</feature>
<dbReference type="PANTHER" id="PTHR46703">
    <property type="match status" value="1"/>
</dbReference>
<reference evidence="2" key="1">
    <citation type="submission" date="2020-03" db="EMBL/GenBank/DDBJ databases">
        <authorList>
            <person name="Weist P."/>
        </authorList>
    </citation>
    <scope>NUCLEOTIDE SEQUENCE</scope>
</reference>
<dbReference type="EMBL" id="CADEAL010002620">
    <property type="protein sequence ID" value="CAB1441334.1"/>
    <property type="molecule type" value="Genomic_DNA"/>
</dbReference>
<sequence>MGQSVLRDGRTPFGSVGRWPTSPPADRKGVGFRSPNLEWRRQAPRGVQCGNASDPGEAGGSPGESSLFFVKGRAPWNGFAPREGPAPWKASRFRRRPVSSRWPLKIRGRGCKSRARPYPYPQQVSKGRRISGRPRPAVKYHYSYRFLTYPVRRGGEPRAGSRFWRQAPGLAGRDPLRRQWQVGSLTGAVHLSNGNAGVLRRAQGGQKPPVEQKGKSSLDLDFQYEYRP</sequence>
<evidence type="ECO:0000256" key="1">
    <source>
        <dbReference type="SAM" id="MobiDB-lite"/>
    </source>
</evidence>
<keyword evidence="3" id="KW-1185">Reference proteome</keyword>
<organism evidence="2 3">
    <name type="scientific">Pleuronectes platessa</name>
    <name type="common">European plaice</name>
    <dbReference type="NCBI Taxonomy" id="8262"/>
    <lineage>
        <taxon>Eukaryota</taxon>
        <taxon>Metazoa</taxon>
        <taxon>Chordata</taxon>
        <taxon>Craniata</taxon>
        <taxon>Vertebrata</taxon>
        <taxon>Euteleostomi</taxon>
        <taxon>Actinopterygii</taxon>
        <taxon>Neopterygii</taxon>
        <taxon>Teleostei</taxon>
        <taxon>Neoteleostei</taxon>
        <taxon>Acanthomorphata</taxon>
        <taxon>Carangaria</taxon>
        <taxon>Pleuronectiformes</taxon>
        <taxon>Pleuronectoidei</taxon>
        <taxon>Pleuronectidae</taxon>
        <taxon>Pleuronectes</taxon>
    </lineage>
</organism>